<protein>
    <submittedName>
        <fullName evidence="2">Uncharacterized protein</fullName>
    </submittedName>
</protein>
<evidence type="ECO:0000256" key="1">
    <source>
        <dbReference type="SAM" id="MobiDB-lite"/>
    </source>
</evidence>
<sequence>MLPFYEYEFTLEIYNDLLKERNKQEQQNTKATQDKYNMDGLKSQANKNMSQYKAPKMPSIKMPRL</sequence>
<gene>
    <name evidence="2" type="ORF">NIOZUU157_00365</name>
</gene>
<proteinExistence type="predicted"/>
<accession>A0A7S9XGV9</accession>
<organism evidence="2">
    <name type="scientific">Virus NIOZ-UU157</name>
    <dbReference type="NCBI Taxonomy" id="2763269"/>
    <lineage>
        <taxon>Viruses</taxon>
    </lineage>
</organism>
<feature type="region of interest" description="Disordered" evidence="1">
    <location>
        <begin position="23"/>
        <end position="65"/>
    </location>
</feature>
<name>A0A7S9XGV9_9VIRU</name>
<evidence type="ECO:0000313" key="2">
    <source>
        <dbReference type="EMBL" id="QPI16467.1"/>
    </source>
</evidence>
<dbReference type="EMBL" id="MW030561">
    <property type="protein sequence ID" value="QPI16467.1"/>
    <property type="molecule type" value="Genomic_DNA"/>
</dbReference>
<reference evidence="2" key="1">
    <citation type="submission" date="2020-08" db="EMBL/GenBank/DDBJ databases">
        <title>Bridging the membrane lipid divide: bacteria of the FCB group superphylum have the potential to synthesize archaeal ether lipids.</title>
        <authorList>
            <person name="Villanueva L."/>
            <person name="von Meijenfeldt F.A.B."/>
            <person name="Westbye A.B."/>
            <person name="Yadav S."/>
            <person name="Hopmans E.C."/>
            <person name="Dutilh B.E."/>
            <person name="Sinninghe Damste J.S."/>
        </authorList>
    </citation>
    <scope>NUCLEOTIDE SEQUENCE</scope>
    <source>
        <strain evidence="2">NIOZ-UU157</strain>
    </source>
</reference>